<proteinExistence type="predicted"/>
<dbReference type="SUPFAM" id="SSF53098">
    <property type="entry name" value="Ribonuclease H-like"/>
    <property type="match status" value="1"/>
</dbReference>
<dbReference type="InterPro" id="IPR012337">
    <property type="entry name" value="RNaseH-like_sf"/>
</dbReference>
<accession>A0A0L6VL06</accession>
<name>A0A0L6VL06_9BASI</name>
<comment type="caution">
    <text evidence="1">The sequence shown here is derived from an EMBL/GenBank/DDBJ whole genome shotgun (WGS) entry which is preliminary data.</text>
</comment>
<dbReference type="AlphaFoldDB" id="A0A0L6VL06"/>
<reference evidence="1 2" key="1">
    <citation type="submission" date="2015-08" db="EMBL/GenBank/DDBJ databases">
        <title>Next Generation Sequencing and Analysis of the Genome of Puccinia sorghi L Schw, the Causal Agent of Maize Common Rust.</title>
        <authorList>
            <person name="Rochi L."/>
            <person name="Burguener G."/>
            <person name="Darino M."/>
            <person name="Turjanski A."/>
            <person name="Kreff E."/>
            <person name="Dieguez M.J."/>
            <person name="Sacco F."/>
        </authorList>
    </citation>
    <scope>NUCLEOTIDE SEQUENCE [LARGE SCALE GENOMIC DNA]</scope>
    <source>
        <strain evidence="1 2">RO10H11247</strain>
    </source>
</reference>
<dbReference type="VEuPathDB" id="FungiDB:VP01_142g22"/>
<organism evidence="1 2">
    <name type="scientific">Puccinia sorghi</name>
    <dbReference type="NCBI Taxonomy" id="27349"/>
    <lineage>
        <taxon>Eukaryota</taxon>
        <taxon>Fungi</taxon>
        <taxon>Dikarya</taxon>
        <taxon>Basidiomycota</taxon>
        <taxon>Pucciniomycotina</taxon>
        <taxon>Pucciniomycetes</taxon>
        <taxon>Pucciniales</taxon>
        <taxon>Pucciniaceae</taxon>
        <taxon>Puccinia</taxon>
    </lineage>
</organism>
<dbReference type="EMBL" id="LAVV01004777">
    <property type="protein sequence ID" value="KNZ61262.1"/>
    <property type="molecule type" value="Genomic_DNA"/>
</dbReference>
<protein>
    <submittedName>
        <fullName evidence="1">Uncharacterized protein</fullName>
    </submittedName>
</protein>
<evidence type="ECO:0000313" key="1">
    <source>
        <dbReference type="EMBL" id="KNZ61262.1"/>
    </source>
</evidence>
<dbReference type="Proteomes" id="UP000037035">
    <property type="component" value="Unassembled WGS sequence"/>
</dbReference>
<gene>
    <name evidence="1" type="ORF">VP01_142g22</name>
</gene>
<dbReference type="OrthoDB" id="2506775at2759"/>
<keyword evidence="2" id="KW-1185">Reference proteome</keyword>
<evidence type="ECO:0000313" key="2">
    <source>
        <dbReference type="Proteomes" id="UP000037035"/>
    </source>
</evidence>
<sequence>MLRDEYNKYQDQIARSSRKDNRKKLGHFKEIQFTAKEWIEIKELNEELEPFNHLTKIMEGDGPTGAFVLPNYYQMISDLKAKDRALGREAALHPMYAKMIEKLETYQEEALECETLVMATLLHPTFQLKLFTHFLPAKANDAKAFLEQHFQKRKNIDNKLLEKTKPTNINPGNIFDLYEAPETNEKTKDLEFYIKNMDHLQGPCEKIPKVF</sequence>